<dbReference type="PANTHER" id="PTHR43272">
    <property type="entry name" value="LONG-CHAIN-FATTY-ACID--COA LIGASE"/>
    <property type="match status" value="1"/>
</dbReference>
<evidence type="ECO:0000256" key="2">
    <source>
        <dbReference type="ARBA" id="ARBA00022832"/>
    </source>
</evidence>
<keyword evidence="2" id="KW-0443">Lipid metabolism</keyword>
<dbReference type="Pfam" id="PF00501">
    <property type="entry name" value="AMP-binding"/>
    <property type="match status" value="1"/>
</dbReference>
<evidence type="ECO:0000256" key="3">
    <source>
        <dbReference type="ARBA" id="ARBA00026121"/>
    </source>
</evidence>
<dbReference type="PANTHER" id="PTHR43272:SF107">
    <property type="entry name" value="LONG-CHAIN-FATTY-ACID--COA LIGASE 5"/>
    <property type="match status" value="1"/>
</dbReference>
<evidence type="ECO:0000313" key="5">
    <source>
        <dbReference type="Proteomes" id="UP000887565"/>
    </source>
</evidence>
<feature type="domain" description="AMP-dependent synthetase/ligase" evidence="4">
    <location>
        <begin position="1"/>
        <end position="233"/>
    </location>
</feature>
<evidence type="ECO:0000259" key="4">
    <source>
        <dbReference type="Pfam" id="PF00501"/>
    </source>
</evidence>
<dbReference type="Gene3D" id="3.40.50.12780">
    <property type="entry name" value="N-terminal domain of ligase-like"/>
    <property type="match status" value="1"/>
</dbReference>
<name>A0A915JU63_ROMCU</name>
<evidence type="ECO:0000313" key="6">
    <source>
        <dbReference type="WBParaSite" id="nRc.2.0.1.t29347-RA"/>
    </source>
</evidence>
<sequence>MLSHSNYVANFSVLKFQNALRFTTGDVLLSFLPAAHCFERFMEESMLMCGGAIGFYSGNVLLLGDDLFHLRPTKMPGVPSLFNRVYNNTMCKINESKVAKCLLPRACAAKKQLLEKHIVCNDTIWDCLIFRKLRNYFGGRLKALIISSAPFSPEILTFMRIALGCVIIEAYGATENSGAVCATMEGDCETGHVGPPCLCNKIKLVEIPEAANIGTEKAGEICIFGPSVFQGYFKDPETTAKVIDKDGYLHTGDIGVWTERGTLRILGRKNSVFKLAQGEFIAPEKIENVYCRSPFISQVFVCGDKNRDYIIALVVPDFNNLKPALEPVIGPYLVNNPSAVCANE</sequence>
<keyword evidence="5" id="KW-1185">Reference proteome</keyword>
<evidence type="ECO:0000256" key="1">
    <source>
        <dbReference type="ARBA" id="ARBA00022598"/>
    </source>
</evidence>
<proteinExistence type="predicted"/>
<dbReference type="GO" id="GO:0016020">
    <property type="term" value="C:membrane"/>
    <property type="evidence" value="ECO:0007669"/>
    <property type="project" value="TreeGrafter"/>
</dbReference>
<dbReference type="WBParaSite" id="nRc.2.0.1.t29347-RA">
    <property type="protein sequence ID" value="nRc.2.0.1.t29347-RA"/>
    <property type="gene ID" value="nRc.2.0.1.g29347"/>
</dbReference>
<dbReference type="Proteomes" id="UP000887565">
    <property type="component" value="Unplaced"/>
</dbReference>
<dbReference type="EC" id="6.2.1.3" evidence="3"/>
<protein>
    <recommendedName>
        <fullName evidence="3">long-chain-fatty-acid--CoA ligase</fullName>
        <ecNumber evidence="3">6.2.1.3</ecNumber>
    </recommendedName>
</protein>
<reference evidence="6" key="1">
    <citation type="submission" date="2022-11" db="UniProtKB">
        <authorList>
            <consortium name="WormBaseParasite"/>
        </authorList>
    </citation>
    <scope>IDENTIFICATION</scope>
</reference>
<accession>A0A915JU63</accession>
<keyword evidence="2" id="KW-0276">Fatty acid metabolism</keyword>
<keyword evidence="1" id="KW-0436">Ligase</keyword>
<dbReference type="GO" id="GO:0005783">
    <property type="term" value="C:endoplasmic reticulum"/>
    <property type="evidence" value="ECO:0007669"/>
    <property type="project" value="TreeGrafter"/>
</dbReference>
<dbReference type="AlphaFoldDB" id="A0A915JU63"/>
<dbReference type="SUPFAM" id="SSF56801">
    <property type="entry name" value="Acetyl-CoA synthetase-like"/>
    <property type="match status" value="1"/>
</dbReference>
<dbReference type="InterPro" id="IPR000873">
    <property type="entry name" value="AMP-dep_synth/lig_dom"/>
</dbReference>
<organism evidence="5 6">
    <name type="scientific">Romanomermis culicivorax</name>
    <name type="common">Nematode worm</name>
    <dbReference type="NCBI Taxonomy" id="13658"/>
    <lineage>
        <taxon>Eukaryota</taxon>
        <taxon>Metazoa</taxon>
        <taxon>Ecdysozoa</taxon>
        <taxon>Nematoda</taxon>
        <taxon>Enoplea</taxon>
        <taxon>Dorylaimia</taxon>
        <taxon>Mermithida</taxon>
        <taxon>Mermithoidea</taxon>
        <taxon>Mermithidae</taxon>
        <taxon>Romanomermis</taxon>
    </lineage>
</organism>
<dbReference type="InterPro" id="IPR042099">
    <property type="entry name" value="ANL_N_sf"/>
</dbReference>
<dbReference type="GO" id="GO:0004467">
    <property type="term" value="F:long-chain fatty acid-CoA ligase activity"/>
    <property type="evidence" value="ECO:0007669"/>
    <property type="project" value="UniProtKB-EC"/>
</dbReference>